<evidence type="ECO:0000256" key="1">
    <source>
        <dbReference type="ARBA" id="ARBA00005613"/>
    </source>
</evidence>
<evidence type="ECO:0000313" key="7">
    <source>
        <dbReference type="Proteomes" id="UP000094455"/>
    </source>
</evidence>
<dbReference type="InterPro" id="IPR034751">
    <property type="entry name" value="Yippee"/>
</dbReference>
<dbReference type="RefSeq" id="XP_019016118.1">
    <property type="nucleotide sequence ID" value="XM_019161628.1"/>
</dbReference>
<feature type="domain" description="Yippee" evidence="5">
    <location>
        <begin position="232"/>
        <end position="330"/>
    </location>
</feature>
<gene>
    <name evidence="6" type="ORF">PICMEDRAFT_17513</name>
</gene>
<feature type="compositionally biased region" description="Polar residues" evidence="4">
    <location>
        <begin position="46"/>
        <end position="56"/>
    </location>
</feature>
<dbReference type="GeneID" id="30178315"/>
<keyword evidence="3" id="KW-0862">Zinc</keyword>
<dbReference type="Proteomes" id="UP000094455">
    <property type="component" value="Unassembled WGS sequence"/>
</dbReference>
<dbReference type="InterPro" id="IPR039058">
    <property type="entry name" value="Yippee_fam"/>
</dbReference>
<dbReference type="OrthoDB" id="6407410at2759"/>
<comment type="similarity">
    <text evidence="1">Belongs to the yippee family.</text>
</comment>
<organism evidence="6 7">
    <name type="scientific">Pichia membranifaciens NRRL Y-2026</name>
    <dbReference type="NCBI Taxonomy" id="763406"/>
    <lineage>
        <taxon>Eukaryota</taxon>
        <taxon>Fungi</taxon>
        <taxon>Dikarya</taxon>
        <taxon>Ascomycota</taxon>
        <taxon>Saccharomycotina</taxon>
        <taxon>Pichiomycetes</taxon>
        <taxon>Pichiales</taxon>
        <taxon>Pichiaceae</taxon>
        <taxon>Pichia</taxon>
    </lineage>
</organism>
<keyword evidence="2" id="KW-0479">Metal-binding</keyword>
<feature type="compositionally biased region" description="Acidic residues" evidence="4">
    <location>
        <begin position="177"/>
        <end position="205"/>
    </location>
</feature>
<keyword evidence="7" id="KW-1185">Reference proteome</keyword>
<feature type="region of interest" description="Disordered" evidence="4">
    <location>
        <begin position="1"/>
        <end position="30"/>
    </location>
</feature>
<dbReference type="STRING" id="763406.A0A1E3NFT1"/>
<feature type="region of interest" description="Disordered" evidence="4">
    <location>
        <begin position="42"/>
        <end position="221"/>
    </location>
</feature>
<evidence type="ECO:0000256" key="2">
    <source>
        <dbReference type="ARBA" id="ARBA00022723"/>
    </source>
</evidence>
<dbReference type="EMBL" id="KV454005">
    <property type="protein sequence ID" value="ODQ45005.1"/>
    <property type="molecule type" value="Genomic_DNA"/>
</dbReference>
<dbReference type="GO" id="GO:0046872">
    <property type="term" value="F:metal ion binding"/>
    <property type="evidence" value="ECO:0007669"/>
    <property type="project" value="UniProtKB-KW"/>
</dbReference>
<dbReference type="InterPro" id="IPR004910">
    <property type="entry name" value="Yippee/Mis18/Cereblon"/>
</dbReference>
<feature type="compositionally biased region" description="Low complexity" evidence="4">
    <location>
        <begin position="64"/>
        <end position="100"/>
    </location>
</feature>
<dbReference type="Pfam" id="PF03226">
    <property type="entry name" value="Yippee-Mis18"/>
    <property type="match status" value="1"/>
</dbReference>
<protein>
    <recommendedName>
        <fullName evidence="5">Yippee domain-containing protein</fullName>
    </recommendedName>
</protein>
<evidence type="ECO:0000259" key="5">
    <source>
        <dbReference type="PROSITE" id="PS51792"/>
    </source>
</evidence>
<feature type="compositionally biased region" description="Acidic residues" evidence="4">
    <location>
        <begin position="119"/>
        <end position="157"/>
    </location>
</feature>
<dbReference type="AlphaFoldDB" id="A0A1E3NFT1"/>
<evidence type="ECO:0000256" key="4">
    <source>
        <dbReference type="SAM" id="MobiDB-lite"/>
    </source>
</evidence>
<reference evidence="6 7" key="1">
    <citation type="journal article" date="2016" name="Proc. Natl. Acad. Sci. U.S.A.">
        <title>Comparative genomics of biotechnologically important yeasts.</title>
        <authorList>
            <person name="Riley R."/>
            <person name="Haridas S."/>
            <person name="Wolfe K.H."/>
            <person name="Lopes M.R."/>
            <person name="Hittinger C.T."/>
            <person name="Goeker M."/>
            <person name="Salamov A.A."/>
            <person name="Wisecaver J.H."/>
            <person name="Long T.M."/>
            <person name="Calvey C.H."/>
            <person name="Aerts A.L."/>
            <person name="Barry K.W."/>
            <person name="Choi C."/>
            <person name="Clum A."/>
            <person name="Coughlan A.Y."/>
            <person name="Deshpande S."/>
            <person name="Douglass A.P."/>
            <person name="Hanson S.J."/>
            <person name="Klenk H.-P."/>
            <person name="LaButti K.M."/>
            <person name="Lapidus A."/>
            <person name="Lindquist E.A."/>
            <person name="Lipzen A.M."/>
            <person name="Meier-Kolthoff J.P."/>
            <person name="Ohm R.A."/>
            <person name="Otillar R.P."/>
            <person name="Pangilinan J.L."/>
            <person name="Peng Y."/>
            <person name="Rokas A."/>
            <person name="Rosa C.A."/>
            <person name="Scheuner C."/>
            <person name="Sibirny A.A."/>
            <person name="Slot J.C."/>
            <person name="Stielow J.B."/>
            <person name="Sun H."/>
            <person name="Kurtzman C.P."/>
            <person name="Blackwell M."/>
            <person name="Grigoriev I.V."/>
            <person name="Jeffries T.W."/>
        </authorList>
    </citation>
    <scope>NUCLEOTIDE SEQUENCE [LARGE SCALE GENOMIC DNA]</scope>
    <source>
        <strain evidence="6 7">NRRL Y-2026</strain>
    </source>
</reference>
<evidence type="ECO:0000313" key="6">
    <source>
        <dbReference type="EMBL" id="ODQ45005.1"/>
    </source>
</evidence>
<accession>A0A1E3NFT1</accession>
<proteinExistence type="inferred from homology"/>
<dbReference type="PROSITE" id="PS51792">
    <property type="entry name" value="YIPPEE"/>
    <property type="match status" value="1"/>
</dbReference>
<dbReference type="PANTHER" id="PTHR13848">
    <property type="entry name" value="PROTEIN YIPPEE-LIKE CG15309-RELATED"/>
    <property type="match status" value="1"/>
</dbReference>
<sequence length="336" mass="37604">MGRVCVDSFDVSRNASPGEDKGSAFHHNTQWRRSSVPTSYLIENGYDSNNHGSFHTSGKRRSVTRSSISSIYGSTPRPSFSSYPFSRTDSFSSAATSSYSNVFEDEKQTLSVGHGNILEQDDDEEEEEEEEGEEEEEEGDEDEEDEDDGDEEEEDDGEGIRWSGANEASYIPSQLGEGDDDDDEEEDDDVAGGDVDDDDNDDDEQSFGNTPFSMVSAGVHRSSSMRSHERPIIYRCKSCYCDICISSLIISKDFWGNKGEAYFVKNVLNVREDAKEVMKHMRTGQYGVKAIYCVQCDTVIGWKYITSIEPVEKYKVGKYVIEKNLLKTYKVPGGVS</sequence>
<name>A0A1E3NFT1_9ASCO</name>
<evidence type="ECO:0000256" key="3">
    <source>
        <dbReference type="ARBA" id="ARBA00022833"/>
    </source>
</evidence>